<feature type="domain" description="C2H2-type" evidence="3">
    <location>
        <begin position="802"/>
        <end position="827"/>
    </location>
</feature>
<dbReference type="InterPro" id="IPR050899">
    <property type="entry name" value="DDRGK_domain-containing"/>
</dbReference>
<evidence type="ECO:0000256" key="1">
    <source>
        <dbReference type="SAM" id="MobiDB-lite"/>
    </source>
</evidence>
<protein>
    <recommendedName>
        <fullName evidence="3">C2H2-type domain-containing protein</fullName>
    </recommendedName>
</protein>
<feature type="domain" description="C2H2-type" evidence="3">
    <location>
        <begin position="534"/>
        <end position="560"/>
    </location>
</feature>
<dbReference type="SMART" id="SM00355">
    <property type="entry name" value="ZnF_C2H2"/>
    <property type="match status" value="4"/>
</dbReference>
<feature type="domain" description="C2H2-type" evidence="3">
    <location>
        <begin position="127"/>
        <end position="151"/>
    </location>
</feature>
<reference evidence="4" key="1">
    <citation type="submission" date="2023-10" db="EMBL/GenBank/DDBJ databases">
        <title>Genome assembly of Pristionchus species.</title>
        <authorList>
            <person name="Yoshida K."/>
            <person name="Sommer R.J."/>
        </authorList>
    </citation>
    <scope>NUCLEOTIDE SEQUENCE</scope>
    <source>
        <strain evidence="4">RS5133</strain>
    </source>
</reference>
<keyword evidence="5" id="KW-1185">Reference proteome</keyword>
<dbReference type="Proteomes" id="UP001432322">
    <property type="component" value="Unassembled WGS sequence"/>
</dbReference>
<name>A0AAV5VBT6_9BILA</name>
<proteinExistence type="predicted"/>
<sequence length="920" mass="104914">DYPIFVDVVVFSLPLVMVAAGRAKKTAKGAVEATVDELLSPEIWNKNQCNVCQDVCTTKDAKIAHSKTPAHTKKVAVFKFFTHDVAKLKCSSKPSQLADRYKDRGHEAIGLDCMHELVFSFAESGWWACSLCNDAGHTYDQVDEHLASVSHLQCYLEEFHPAKAKKMERGWGLTERLEYLLGIKKQIHDEETKRGGADAMPTPEVIELSWTLELARKKLMVDDKALDYAVLPVPDDGNNVMVQCKVCHEVLPCRKDYVADVWPLHKKTDKHARFARLQRILAQFTFDRVAEEDRMMTELSEESTAGAARWKHVDDRVYGPVCGIRYLRTMGRTNLCSLCGVVCEDVDEHFSSEHHLMRFVCTTAPRDGWQMMFTSKQTRREKLLAMLQVASRENEESGSTKDPCPTSLTWEAVEPESEKLPSFPPVLEQFGFAAQCMSCALCWQCLPVGTDDDAAAVWNEHVLSGDHFDFAARRIAIEYDDQYFVPLASTVKLLEPNSHGKWVTEQVGEVQWKYQTQTDVGLEYVVEDVEQMLAVCTLCARSYPLGDKCQMGLHVRSLQHLQQYMHVANRTMLSMVLDTKKEAECEELMLEWIQRNTVSEVPEIRVYNKKKAEDLQSWPNIKIRTIQVSSLDADIRPIVDCLSALVDKVANDKDEQRAVSAREALQGSFIKEITVTRMALHKPGFALFRCGACDGCIVARTTHLEEDVWVKHIGSEEHRRRAIAFAENKFSPLYFSPLSSTYTVKPFVQKDPAKKVTWRWNALDKTHDLVLAIIGLEELVEKKSEDAMVANEANIENFAAHFFCRVCAVVVGRRAQMLEDHVRSAAHVVNYVNKHYPQTTLELERLDNNDGGKERRRVLATLLKDMKPPTEYCIPVYDPIGESERRQKEAELKQKQREAIKKNEEMRMKAMEERRKKDEE</sequence>
<gene>
    <name evidence="4" type="ORF">PFISCL1PPCAC_8447</name>
</gene>
<evidence type="ECO:0000256" key="2">
    <source>
        <dbReference type="SAM" id="SignalP"/>
    </source>
</evidence>
<feature type="domain" description="C2H2-type" evidence="3">
    <location>
        <begin position="47"/>
        <end position="71"/>
    </location>
</feature>
<feature type="non-terminal residue" evidence="4">
    <location>
        <position position="920"/>
    </location>
</feature>
<feature type="signal peptide" evidence="2">
    <location>
        <begin position="1"/>
        <end position="23"/>
    </location>
</feature>
<comment type="caution">
    <text evidence="4">The sequence shown here is derived from an EMBL/GenBank/DDBJ whole genome shotgun (WGS) entry which is preliminary data.</text>
</comment>
<dbReference type="PANTHER" id="PTHR48176:SF1">
    <property type="entry name" value="DDRGK DOMAIN-CONTAINING PROTEIN 1"/>
    <property type="match status" value="1"/>
</dbReference>
<dbReference type="AlphaFoldDB" id="A0AAV5VBT6"/>
<organism evidence="4 5">
    <name type="scientific">Pristionchus fissidentatus</name>
    <dbReference type="NCBI Taxonomy" id="1538716"/>
    <lineage>
        <taxon>Eukaryota</taxon>
        <taxon>Metazoa</taxon>
        <taxon>Ecdysozoa</taxon>
        <taxon>Nematoda</taxon>
        <taxon>Chromadorea</taxon>
        <taxon>Rhabditida</taxon>
        <taxon>Rhabditina</taxon>
        <taxon>Diplogasteromorpha</taxon>
        <taxon>Diplogasteroidea</taxon>
        <taxon>Neodiplogasteridae</taxon>
        <taxon>Pristionchus</taxon>
    </lineage>
</organism>
<evidence type="ECO:0000259" key="3">
    <source>
        <dbReference type="SMART" id="SM00355"/>
    </source>
</evidence>
<feature type="region of interest" description="Disordered" evidence="1">
    <location>
        <begin position="884"/>
        <end position="920"/>
    </location>
</feature>
<feature type="chain" id="PRO_5043383398" description="C2H2-type domain-containing protein" evidence="2">
    <location>
        <begin position="24"/>
        <end position="920"/>
    </location>
</feature>
<dbReference type="PANTHER" id="PTHR48176">
    <property type="entry name" value="DDRGK DOMAIN-CONTAINING PROTEIN 1"/>
    <property type="match status" value="1"/>
</dbReference>
<feature type="non-terminal residue" evidence="4">
    <location>
        <position position="1"/>
    </location>
</feature>
<dbReference type="GO" id="GO:0044389">
    <property type="term" value="F:ubiquitin-like protein ligase binding"/>
    <property type="evidence" value="ECO:0007669"/>
    <property type="project" value="TreeGrafter"/>
</dbReference>
<accession>A0AAV5VBT6</accession>
<keyword evidence="2" id="KW-0732">Signal</keyword>
<evidence type="ECO:0000313" key="5">
    <source>
        <dbReference type="Proteomes" id="UP001432322"/>
    </source>
</evidence>
<evidence type="ECO:0000313" key="4">
    <source>
        <dbReference type="EMBL" id="GMT17150.1"/>
    </source>
</evidence>
<dbReference type="InterPro" id="IPR013087">
    <property type="entry name" value="Znf_C2H2_type"/>
</dbReference>
<dbReference type="EMBL" id="BTSY01000003">
    <property type="protein sequence ID" value="GMT17150.1"/>
    <property type="molecule type" value="Genomic_DNA"/>
</dbReference>